<dbReference type="Gene3D" id="3.30.160.670">
    <property type="match status" value="1"/>
</dbReference>
<organism evidence="3 4">
    <name type="scientific">Patiriisocius marinus</name>
    <dbReference type="NCBI Taxonomy" id="1397112"/>
    <lineage>
        <taxon>Bacteria</taxon>
        <taxon>Pseudomonadati</taxon>
        <taxon>Bacteroidota</taxon>
        <taxon>Flavobacteriia</taxon>
        <taxon>Flavobacteriales</taxon>
        <taxon>Flavobacteriaceae</taxon>
        <taxon>Patiriisocius</taxon>
    </lineage>
</organism>
<evidence type="ECO:0000313" key="4">
    <source>
        <dbReference type="Proteomes" id="UP000326509"/>
    </source>
</evidence>
<accession>A0A5J4ILL7</accession>
<dbReference type="EMBL" id="BKCG01000001">
    <property type="protein sequence ID" value="GER57909.1"/>
    <property type="molecule type" value="Genomic_DNA"/>
</dbReference>
<comment type="caution">
    <text evidence="3">The sequence shown here is derived from an EMBL/GenBank/DDBJ whole genome shotgun (WGS) entry which is preliminary data.</text>
</comment>
<feature type="chain" id="PRO_5023905200" description="DUF4136 domain-containing protein" evidence="1">
    <location>
        <begin position="28"/>
        <end position="180"/>
    </location>
</feature>
<evidence type="ECO:0000256" key="1">
    <source>
        <dbReference type="SAM" id="SignalP"/>
    </source>
</evidence>
<dbReference type="PROSITE" id="PS51257">
    <property type="entry name" value="PROKAR_LIPOPROTEIN"/>
    <property type="match status" value="1"/>
</dbReference>
<dbReference type="AlphaFoldDB" id="A0A5J4ILL7"/>
<keyword evidence="4" id="KW-1185">Reference proteome</keyword>
<name>A0A5J4ILL7_9FLAO</name>
<feature type="domain" description="DUF4136" evidence="2">
    <location>
        <begin position="26"/>
        <end position="177"/>
    </location>
</feature>
<reference evidence="3 4" key="1">
    <citation type="submission" date="2019-08" db="EMBL/GenBank/DDBJ databases">
        <title>Draft genome sequence of Ulvibacter marinus type strain NBRC 109484.</title>
        <authorList>
            <person name="Kawano K."/>
            <person name="Ushijima N."/>
            <person name="Kihara M."/>
            <person name="Itoh H."/>
        </authorList>
    </citation>
    <scope>NUCLEOTIDE SEQUENCE [LARGE SCALE GENOMIC DNA]</scope>
    <source>
        <strain evidence="3 4">NBRC 109484</strain>
    </source>
</reference>
<sequence length="180" mass="19897">MQKVNPMKFLYVFITAILLTSCGASVAIDYDKKTDFDTIKTFQFYKAENTGLNDLDNRRIEIAVDSSLVAKGWQLTDYNQFYIKYYVNEALTSSRNTLGIGVGSGGGGISVGGGVGIPIGPKQLEQELTIEVFQATANEPLVWQGSLVESISERATPEQKEAHFTKMVFKILAKFPPEKK</sequence>
<proteinExistence type="predicted"/>
<dbReference type="InterPro" id="IPR025411">
    <property type="entry name" value="DUF4136"/>
</dbReference>
<evidence type="ECO:0000313" key="3">
    <source>
        <dbReference type="EMBL" id="GER57909.1"/>
    </source>
</evidence>
<dbReference type="Proteomes" id="UP000326509">
    <property type="component" value="Unassembled WGS sequence"/>
</dbReference>
<feature type="signal peptide" evidence="1">
    <location>
        <begin position="1"/>
        <end position="27"/>
    </location>
</feature>
<dbReference type="Pfam" id="PF13590">
    <property type="entry name" value="DUF4136"/>
    <property type="match status" value="1"/>
</dbReference>
<keyword evidence="1" id="KW-0732">Signal</keyword>
<protein>
    <recommendedName>
        <fullName evidence="2">DUF4136 domain-containing protein</fullName>
    </recommendedName>
</protein>
<evidence type="ECO:0000259" key="2">
    <source>
        <dbReference type="Pfam" id="PF13590"/>
    </source>
</evidence>
<gene>
    <name evidence="3" type="ORF">ULMA_00170</name>
</gene>